<feature type="transmembrane region" description="Helical" evidence="1">
    <location>
        <begin position="251"/>
        <end position="272"/>
    </location>
</feature>
<dbReference type="GO" id="GO:0016020">
    <property type="term" value="C:membrane"/>
    <property type="evidence" value="ECO:0007669"/>
    <property type="project" value="UniProtKB-SubCell"/>
</dbReference>
<gene>
    <name evidence="3" type="ORF">QV13_10440</name>
</gene>
<comment type="caution">
    <text evidence="3">The sequence shown here is derived from an EMBL/GenBank/DDBJ whole genome shotgun (WGS) entry which is preliminary data.</text>
</comment>
<dbReference type="OrthoDB" id="9816314at2"/>
<feature type="transmembrane region" description="Helical" evidence="1">
    <location>
        <begin position="182"/>
        <end position="208"/>
    </location>
</feature>
<dbReference type="RefSeq" id="WP_024923702.1">
    <property type="nucleotide sequence ID" value="NZ_MDEO01000030.1"/>
</dbReference>
<feature type="transmembrane region" description="Helical" evidence="1">
    <location>
        <begin position="44"/>
        <end position="65"/>
    </location>
</feature>
<feature type="transmembrane region" description="Helical" evidence="1">
    <location>
        <begin position="86"/>
        <end position="106"/>
    </location>
</feature>
<keyword evidence="1" id="KW-0472">Membrane</keyword>
<dbReference type="STRING" id="1566387.QV13_10440"/>
<accession>A0A1C2DZ11</accession>
<protein>
    <recommendedName>
        <fullName evidence="2">Inositolphosphotransferase Aur1/Ipt1 domain-containing protein</fullName>
    </recommendedName>
</protein>
<reference evidence="3 4" key="1">
    <citation type="submission" date="2016-08" db="EMBL/GenBank/DDBJ databases">
        <title>Whole genome sequence of Mesorhizobium sp. strain UASWS1009 isolated from industrial sewage.</title>
        <authorList>
            <person name="Crovadore J."/>
            <person name="Calmin G."/>
            <person name="Chablais R."/>
            <person name="Cochard B."/>
            <person name="Lefort F."/>
        </authorList>
    </citation>
    <scope>NUCLEOTIDE SEQUENCE [LARGE SCALE GENOMIC DNA]</scope>
    <source>
        <strain evidence="3 4">UASWS1009</strain>
    </source>
</reference>
<keyword evidence="4" id="KW-1185">Reference proteome</keyword>
<feature type="transmembrane region" description="Helical" evidence="1">
    <location>
        <begin position="156"/>
        <end position="175"/>
    </location>
</feature>
<feature type="transmembrane region" description="Helical" evidence="1">
    <location>
        <begin position="279"/>
        <end position="300"/>
    </location>
</feature>
<evidence type="ECO:0000313" key="3">
    <source>
        <dbReference type="EMBL" id="OCX19997.1"/>
    </source>
</evidence>
<sequence>MTIETVERGRLTGVTAVHQLVLFVAVWCLVSFTVSPRAYLDLTAWHLAMMTLASPVIVVIALGVPSLIAGWDSPVRYVHDKVNSRWANALFVAVGFALCLAAFSTLKTTFPEVVPFWADKWLANADKSLYGHSPWRFAHAAVGRFWAGWLFNAYEYLWTLEWLCVPIALAFCASVRTQLRYYWALALTFVIGGLIVAAIFSSGGPIFYDRILGSTRFAELDAKLIGLANIGGAASFSDYLYSLYLSGHADLGSGISAMPSMHVAVACLNACLLASINRWAGLAGWLFAAVIMFGSVYTGWHYSLDGYASILIVSAIWYATGRWLQPTPPA</sequence>
<evidence type="ECO:0000313" key="4">
    <source>
        <dbReference type="Proteomes" id="UP000094412"/>
    </source>
</evidence>
<keyword evidence="1" id="KW-0812">Transmembrane</keyword>
<organism evidence="3 4">
    <name type="scientific">Mesorhizobium hungaricum</name>
    <dbReference type="NCBI Taxonomy" id="1566387"/>
    <lineage>
        <taxon>Bacteria</taxon>
        <taxon>Pseudomonadati</taxon>
        <taxon>Pseudomonadota</taxon>
        <taxon>Alphaproteobacteria</taxon>
        <taxon>Hyphomicrobiales</taxon>
        <taxon>Phyllobacteriaceae</taxon>
        <taxon>Mesorhizobium</taxon>
    </lineage>
</organism>
<feature type="domain" description="Inositolphosphotransferase Aur1/Ipt1" evidence="2">
    <location>
        <begin position="120"/>
        <end position="318"/>
    </location>
</feature>
<name>A0A1C2DZ11_9HYPH</name>
<dbReference type="InterPro" id="IPR026841">
    <property type="entry name" value="Aur1/Ipt1"/>
</dbReference>
<evidence type="ECO:0000259" key="2">
    <source>
        <dbReference type="Pfam" id="PF14378"/>
    </source>
</evidence>
<dbReference type="Pfam" id="PF14378">
    <property type="entry name" value="PAP2_3"/>
    <property type="match status" value="1"/>
</dbReference>
<proteinExistence type="predicted"/>
<keyword evidence="1" id="KW-1133">Transmembrane helix</keyword>
<feature type="transmembrane region" description="Helical" evidence="1">
    <location>
        <begin position="12"/>
        <end position="32"/>
    </location>
</feature>
<dbReference type="EMBL" id="MDEO01000030">
    <property type="protein sequence ID" value="OCX19997.1"/>
    <property type="molecule type" value="Genomic_DNA"/>
</dbReference>
<dbReference type="Proteomes" id="UP000094412">
    <property type="component" value="Unassembled WGS sequence"/>
</dbReference>
<dbReference type="AlphaFoldDB" id="A0A1C2DZ11"/>
<evidence type="ECO:0000256" key="1">
    <source>
        <dbReference type="SAM" id="Phobius"/>
    </source>
</evidence>